<dbReference type="InterPro" id="IPR050953">
    <property type="entry name" value="N4_N6_ade-DNA_methylase"/>
</dbReference>
<sequence length="1197" mass="140867">MNKSILKNLACESRDELIERVQIRALQYGIQKDNIGDSSDYIIVNGTVLSKEEKLQRKKLIERIKNLNDNGEKGYDKVIEKIAYTWFNRFVALRFMEVNDYLPTGVRALSSSLPGNIEPDLIRDAFEVELPVDTKKIYHMKSNNDMEGLFKYMIIAQCNSLNKTLPFMFEKLGNSTELLFPGGILNEGAFIRRLTDTDLIPESDWKDVTIIGWLYEYYISEEKNKVMKAKKKYTKEEIPYVTQLFTPDWIVRYMVENSLGRYWVESHPEHSDLKKNWKFYIENPHTVLEEKLLPYIDRKLRVEDVKCFDPACGSGHILIYMFDVLYQIYEKCGYMQREIPELIIKNNLYGMDIDDRAYQLACFAVVMQGMKYNKKLLRSAERKSRSNEAKSISLNIVSIQESNSLNEDDIIYIAGERLGKNYTKTKAFIEKFRNAKIYGSLIQLREFDESFFKSRLKYIISNPVENLTQNESRKKVIRLLPKYIKQAKIMSETYDILVTNPPYMGNKYFNPLLGKYIAENYSEVKADIFSAFIVYSFSKVKYNGCLAFMVPFVWMFIQSYEKLREIIIHHKNISSLIQLEYSGFEEATVPICTFTLRNYNVDIAGDYIKLSSFKGARNQPVKTREAIANPCVNYRFAVNQKKMKSIPGKRFGYWLTDREIEILNRAKVIADVSFPCTGMQTGNNDAYIRQWFEVEYDLISFPGEDNGEKYWIPYQMGGEARKWYGNVSEIIYWKDNGQKVKREKGSVIRNEKFFFHRGISWKRITSGRNTIRVLNEGFIFDQSADSIFVKNEADYNYILCFFNTKIMMNIFEFISPTLNLTAGTVKQIPVYMEHNILLRKKIDFLCEECIRISKNHWDSFETSWNFKKHPLLVYKKGSNSIEEAYDNWRDFSEKQFCRLKEAEEELNRIFIQIYGFENEMTAEIEEKDITISRANRERDIKSFISYAVGCMFGRYSLDTEGIVYAGGKWSDKWQATSESWEVRKTKMDAKGNVISDNWVNSTFVPAQDNIIPIFDEGYFQNDIVSRFIKFIGITFGEKNLSQNINFIAQTLKKNKDESDKDTIKRYFLKDFFKDHVQIYKKRPIYWLFTSGNQKAFNCLIYMHRYNEGILSKIRMDYLHDLQDKLDRKEKFLTHIIEESYDTYEKSYAKKKLSTLYKAVDELKQYDEKLHHIADMKVEIHLDDGVKANYEKLEALLK</sequence>
<evidence type="ECO:0000256" key="3">
    <source>
        <dbReference type="ARBA" id="ARBA00022679"/>
    </source>
</evidence>
<feature type="coiled-coil region" evidence="6">
    <location>
        <begin position="899"/>
        <end position="937"/>
    </location>
</feature>
<dbReference type="Gene3D" id="3.40.50.150">
    <property type="entry name" value="Vaccinia Virus protein VP39"/>
    <property type="match status" value="1"/>
</dbReference>
<keyword evidence="3 8" id="KW-0808">Transferase</keyword>
<dbReference type="PANTHER" id="PTHR33841">
    <property type="entry name" value="DNA METHYLTRANSFERASE YEEA-RELATED"/>
    <property type="match status" value="1"/>
</dbReference>
<dbReference type="GO" id="GO:0032259">
    <property type="term" value="P:methylation"/>
    <property type="evidence" value="ECO:0007669"/>
    <property type="project" value="UniProtKB-KW"/>
</dbReference>
<keyword evidence="9" id="KW-1185">Reference proteome</keyword>
<dbReference type="RefSeq" id="WP_369704487.1">
    <property type="nucleotide sequence ID" value="NZ_JBGEWD010000009.1"/>
</dbReference>
<evidence type="ECO:0000256" key="2">
    <source>
        <dbReference type="ARBA" id="ARBA00022603"/>
    </source>
</evidence>
<dbReference type="EMBL" id="JBGEWD010000009">
    <property type="protein sequence ID" value="MEY8000593.1"/>
    <property type="molecule type" value="Genomic_DNA"/>
</dbReference>
<reference evidence="8 9" key="1">
    <citation type="submission" date="2024-08" db="EMBL/GenBank/DDBJ databases">
        <title>Clostridium lapicellarii sp. nov., and Clostridium renhuaiense sp. nov., two species isolated from the mud in a fermentation cellar used for producing sauce-flavour Chinese liquors.</title>
        <authorList>
            <person name="Yang F."/>
            <person name="Wang H."/>
            <person name="Chen L.Q."/>
            <person name="Zhou N."/>
            <person name="Lu J.J."/>
            <person name="Pu X.X."/>
            <person name="Wan B."/>
            <person name="Wang L."/>
            <person name="Liu S.J."/>
        </authorList>
    </citation>
    <scope>NUCLEOTIDE SEQUENCE [LARGE SCALE GENOMIC DNA]</scope>
    <source>
        <strain evidence="8 9">MT-5</strain>
    </source>
</reference>
<evidence type="ECO:0000256" key="1">
    <source>
        <dbReference type="ARBA" id="ARBA00011900"/>
    </source>
</evidence>
<dbReference type="PRINTS" id="PR00507">
    <property type="entry name" value="N12N6MTFRASE"/>
</dbReference>
<dbReference type="PROSITE" id="PS00092">
    <property type="entry name" value="N6_MTASE"/>
    <property type="match status" value="1"/>
</dbReference>
<dbReference type="NCBIfam" id="NF033452">
    <property type="entry name" value="BREX_1_MTaseX"/>
    <property type="match status" value="1"/>
</dbReference>
<protein>
    <recommendedName>
        <fullName evidence="1">site-specific DNA-methyltransferase (adenine-specific)</fullName>
        <ecNumber evidence="1">2.1.1.72</ecNumber>
    </recommendedName>
</protein>
<gene>
    <name evidence="8" type="primary">pglX</name>
    <name evidence="8" type="ORF">AB8U03_10360</name>
</gene>
<dbReference type="PANTHER" id="PTHR33841:SF1">
    <property type="entry name" value="DNA METHYLTRANSFERASE A"/>
    <property type="match status" value="1"/>
</dbReference>
<accession>A0ABV4BP89</accession>
<dbReference type="InterPro" id="IPR029063">
    <property type="entry name" value="SAM-dependent_MTases_sf"/>
</dbReference>
<dbReference type="InterPro" id="IPR002052">
    <property type="entry name" value="DNA_methylase_N6_adenine_CS"/>
</dbReference>
<dbReference type="EC" id="2.1.1.72" evidence="1"/>
<evidence type="ECO:0000313" key="8">
    <source>
        <dbReference type="EMBL" id="MEY8000593.1"/>
    </source>
</evidence>
<organism evidence="8 9">
    <name type="scientific">Clostridium moutaii</name>
    <dbReference type="NCBI Taxonomy" id="3240932"/>
    <lineage>
        <taxon>Bacteria</taxon>
        <taxon>Bacillati</taxon>
        <taxon>Bacillota</taxon>
        <taxon>Clostridia</taxon>
        <taxon>Eubacteriales</taxon>
        <taxon>Clostridiaceae</taxon>
        <taxon>Clostridium</taxon>
    </lineage>
</organism>
<dbReference type="InterPro" id="IPR011639">
    <property type="entry name" value="MethylTrfase_TaqI-like_dom"/>
</dbReference>
<evidence type="ECO:0000256" key="4">
    <source>
        <dbReference type="ARBA" id="ARBA00022691"/>
    </source>
</evidence>
<proteinExistence type="predicted"/>
<evidence type="ECO:0000256" key="6">
    <source>
        <dbReference type="SAM" id="Coils"/>
    </source>
</evidence>
<keyword evidence="4" id="KW-0949">S-adenosyl-L-methionine</keyword>
<dbReference type="Pfam" id="PF07669">
    <property type="entry name" value="Eco57I"/>
    <property type="match status" value="1"/>
</dbReference>
<name>A0ABV4BP89_9CLOT</name>
<keyword evidence="6" id="KW-0175">Coiled coil</keyword>
<evidence type="ECO:0000259" key="7">
    <source>
        <dbReference type="Pfam" id="PF07669"/>
    </source>
</evidence>
<dbReference type="Proteomes" id="UP001564657">
    <property type="component" value="Unassembled WGS sequence"/>
</dbReference>
<feature type="domain" description="Type II methyltransferase M.TaqI-like" evidence="7">
    <location>
        <begin position="346"/>
        <end position="581"/>
    </location>
</feature>
<keyword evidence="2 8" id="KW-0489">Methyltransferase</keyword>
<dbReference type="InterPro" id="IPR047939">
    <property type="entry name" value="BREX_1_PglX"/>
</dbReference>
<dbReference type="GO" id="GO:0009007">
    <property type="term" value="F:site-specific DNA-methyltransferase (adenine-specific) activity"/>
    <property type="evidence" value="ECO:0007669"/>
    <property type="project" value="UniProtKB-EC"/>
</dbReference>
<dbReference type="SUPFAM" id="SSF53335">
    <property type="entry name" value="S-adenosyl-L-methionine-dependent methyltransferases"/>
    <property type="match status" value="1"/>
</dbReference>
<evidence type="ECO:0000313" key="9">
    <source>
        <dbReference type="Proteomes" id="UP001564657"/>
    </source>
</evidence>
<comment type="catalytic activity">
    <reaction evidence="5">
        <text>a 2'-deoxyadenosine in DNA + S-adenosyl-L-methionine = an N(6)-methyl-2'-deoxyadenosine in DNA + S-adenosyl-L-homocysteine + H(+)</text>
        <dbReference type="Rhea" id="RHEA:15197"/>
        <dbReference type="Rhea" id="RHEA-COMP:12418"/>
        <dbReference type="Rhea" id="RHEA-COMP:12419"/>
        <dbReference type="ChEBI" id="CHEBI:15378"/>
        <dbReference type="ChEBI" id="CHEBI:57856"/>
        <dbReference type="ChEBI" id="CHEBI:59789"/>
        <dbReference type="ChEBI" id="CHEBI:90615"/>
        <dbReference type="ChEBI" id="CHEBI:90616"/>
        <dbReference type="EC" id="2.1.1.72"/>
    </reaction>
</comment>
<evidence type="ECO:0000256" key="5">
    <source>
        <dbReference type="ARBA" id="ARBA00047942"/>
    </source>
</evidence>
<comment type="caution">
    <text evidence="8">The sequence shown here is derived from an EMBL/GenBank/DDBJ whole genome shotgun (WGS) entry which is preliminary data.</text>
</comment>